<feature type="transmembrane region" description="Helical" evidence="8">
    <location>
        <begin position="145"/>
        <end position="165"/>
    </location>
</feature>
<evidence type="ECO:0000256" key="5">
    <source>
        <dbReference type="ARBA" id="ARBA00022692"/>
    </source>
</evidence>
<feature type="transmembrane region" description="Helical" evidence="8">
    <location>
        <begin position="335"/>
        <end position="353"/>
    </location>
</feature>
<keyword evidence="3" id="KW-0813">Transport</keyword>
<accession>A0A165P5I2</accession>
<organism evidence="9 10">
    <name type="scientific">Fictibacillus phosphorivorans</name>
    <dbReference type="NCBI Taxonomy" id="1221500"/>
    <lineage>
        <taxon>Bacteria</taxon>
        <taxon>Bacillati</taxon>
        <taxon>Bacillota</taxon>
        <taxon>Bacilli</taxon>
        <taxon>Bacillales</taxon>
        <taxon>Fictibacillaceae</taxon>
        <taxon>Fictibacillus</taxon>
    </lineage>
</organism>
<keyword evidence="10" id="KW-1185">Reference proteome</keyword>
<dbReference type="GO" id="GO:0016020">
    <property type="term" value="C:membrane"/>
    <property type="evidence" value="ECO:0007669"/>
    <property type="project" value="UniProtKB-SubCell"/>
</dbReference>
<feature type="transmembrane region" description="Helical" evidence="8">
    <location>
        <begin position="113"/>
        <end position="133"/>
    </location>
</feature>
<keyword evidence="7 8" id="KW-0472">Membrane</keyword>
<dbReference type="EMBL" id="LRFC01000001">
    <property type="protein sequence ID" value="KZE69033.1"/>
    <property type="molecule type" value="Genomic_DNA"/>
</dbReference>
<sequence length="362" mass="41290">MEKSRGKIGIREFVAVVILTIGTKMADDTPAILFEQMENAAWMGPLLIGALSIIPLYFLTNVFTKYKGKNLFEVTLYLLGKPVGYCVLFFLWVIGGIAITIDSSIYTDIIGTMYFNKTPTLVLYAILMGICAYGAKKGLEQVGSFAWSVLFWIKVSLFLALFLTFRQGNMDFIYPFFGPGKWEVLKSSASNLSIFADFLFLSLIAGFTASPAVFKKGIWISLVIVTIELSISLLSFVVLFDYEPVKMLNYPFHETIRYINLEFLPNIETLFFPFWLVALFIRFSFYLYLNALLFGGLFRVKDFEYLIPTLATLFVFLGMIPETPTFSIFDFREPFLKMITPIFFLFPCLLWVMSKAKGDMKT</sequence>
<evidence type="ECO:0000313" key="9">
    <source>
        <dbReference type="EMBL" id="KZE69033.1"/>
    </source>
</evidence>
<evidence type="ECO:0000256" key="6">
    <source>
        <dbReference type="ARBA" id="ARBA00022989"/>
    </source>
</evidence>
<proteinExistence type="inferred from homology"/>
<dbReference type="RefSeq" id="WP_066236380.1">
    <property type="nucleotide sequence ID" value="NZ_LRFC01000001.1"/>
</dbReference>
<dbReference type="Pfam" id="PF03845">
    <property type="entry name" value="Spore_permease"/>
    <property type="match status" value="1"/>
</dbReference>
<feature type="transmembrane region" description="Helical" evidence="8">
    <location>
        <begin position="83"/>
        <end position="101"/>
    </location>
</feature>
<dbReference type="PANTHER" id="PTHR34975:SF2">
    <property type="entry name" value="SPORE GERMINATION PROTEIN A2"/>
    <property type="match status" value="1"/>
</dbReference>
<dbReference type="Proteomes" id="UP000076567">
    <property type="component" value="Unassembled WGS sequence"/>
</dbReference>
<gene>
    <name evidence="9" type="ORF">AWM68_01835</name>
</gene>
<evidence type="ECO:0000256" key="7">
    <source>
        <dbReference type="ARBA" id="ARBA00023136"/>
    </source>
</evidence>
<reference evidence="10" key="1">
    <citation type="submission" date="2016-01" db="EMBL/GenBank/DDBJ databases">
        <title>Draft genome of Chromobacterium sp. F49.</title>
        <authorList>
            <person name="Hong K.W."/>
        </authorList>
    </citation>
    <scope>NUCLEOTIDE SEQUENCE [LARGE SCALE GENOMIC DNA]</scope>
    <source>
        <strain evidence="10">P7IIIA</strain>
    </source>
</reference>
<dbReference type="GO" id="GO:0009847">
    <property type="term" value="P:spore germination"/>
    <property type="evidence" value="ECO:0007669"/>
    <property type="project" value="InterPro"/>
</dbReference>
<dbReference type="AlphaFoldDB" id="A0A165P5I2"/>
<comment type="similarity">
    <text evidence="2">Belongs to the amino acid-polyamine-organocation (APC) superfamily. Spore germination protein (SGP) (TC 2.A.3.9) family.</text>
</comment>
<evidence type="ECO:0000256" key="3">
    <source>
        <dbReference type="ARBA" id="ARBA00022448"/>
    </source>
</evidence>
<evidence type="ECO:0000256" key="1">
    <source>
        <dbReference type="ARBA" id="ARBA00004141"/>
    </source>
</evidence>
<dbReference type="InterPro" id="IPR004761">
    <property type="entry name" value="Spore_GerAB"/>
</dbReference>
<name>A0A165P5I2_9BACL</name>
<evidence type="ECO:0000256" key="4">
    <source>
        <dbReference type="ARBA" id="ARBA00022544"/>
    </source>
</evidence>
<feature type="transmembrane region" description="Helical" evidence="8">
    <location>
        <begin position="219"/>
        <end position="240"/>
    </location>
</feature>
<feature type="transmembrane region" description="Helical" evidence="8">
    <location>
        <begin position="305"/>
        <end position="329"/>
    </location>
</feature>
<feature type="transmembrane region" description="Helical" evidence="8">
    <location>
        <begin position="185"/>
        <end position="207"/>
    </location>
</feature>
<keyword evidence="6 8" id="KW-1133">Transmembrane helix</keyword>
<protein>
    <submittedName>
        <fullName evidence="9">Uncharacterized protein</fullName>
    </submittedName>
</protein>
<keyword evidence="5 8" id="KW-0812">Transmembrane</keyword>
<feature type="transmembrane region" description="Helical" evidence="8">
    <location>
        <begin position="270"/>
        <end position="293"/>
    </location>
</feature>
<feature type="transmembrane region" description="Helical" evidence="8">
    <location>
        <begin position="42"/>
        <end position="63"/>
    </location>
</feature>
<evidence type="ECO:0000313" key="10">
    <source>
        <dbReference type="Proteomes" id="UP000076567"/>
    </source>
</evidence>
<dbReference type="PANTHER" id="PTHR34975">
    <property type="entry name" value="SPORE GERMINATION PROTEIN A2"/>
    <property type="match status" value="1"/>
</dbReference>
<evidence type="ECO:0000256" key="2">
    <source>
        <dbReference type="ARBA" id="ARBA00007998"/>
    </source>
</evidence>
<comment type="subcellular location">
    <subcellularLocation>
        <location evidence="1">Membrane</location>
        <topology evidence="1">Multi-pass membrane protein</topology>
    </subcellularLocation>
</comment>
<keyword evidence="4" id="KW-0309">Germination</keyword>
<evidence type="ECO:0000256" key="8">
    <source>
        <dbReference type="SAM" id="Phobius"/>
    </source>
</evidence>
<comment type="caution">
    <text evidence="9">The sequence shown here is derived from an EMBL/GenBank/DDBJ whole genome shotgun (WGS) entry which is preliminary data.</text>
</comment>